<feature type="domain" description="SIS" evidence="7">
    <location>
        <begin position="91"/>
        <end position="234"/>
    </location>
</feature>
<dbReference type="GO" id="GO:0005975">
    <property type="term" value="P:carbohydrate metabolic process"/>
    <property type="evidence" value="ECO:0007669"/>
    <property type="project" value="InterPro"/>
</dbReference>
<dbReference type="PANTHER" id="PTHR42745:SF1">
    <property type="entry name" value="ARABINOSE 5-PHOSPHATE ISOMERASE KDSD"/>
    <property type="match status" value="1"/>
</dbReference>
<sequence length="379" mass="40250">MKSGAIFDLMYRENKNSGQTAAKIKAHPLSVLARSANMFSKRSETSQSDAFPQCPNPDKDGLVGLGAQVIETEIRALESLLPRLDKTFVDACRCILACQGRVVVIGMGKSGHIGKKISATFASTGTPAFFVHPGEAAHGDLGMLTGGDVVLALSNSGETDEILAILPIIKRLGIPLIVLTGNRASRIARFADISIDVGVEKEACPLGLAPTASTTAALVMGDALAIALLDARGFGEEDFARAHPKGRLGRRLLLRLTDIMHTGAAMPRVTTSAAVSDALMEMTRAQLGTAVVVDENDFVLGIFTDGDLRRALDQKVDIHSARMDEVMTRDCVTVPGELLAAEGLSLMQTRKINALVVVDDAKRLAGVLNMHNFLRAGVL</sequence>
<feature type="domain" description="CBS" evidence="6">
    <location>
        <begin position="327"/>
        <end position="379"/>
    </location>
</feature>
<dbReference type="EMBL" id="CAADFU010000084">
    <property type="protein sequence ID" value="VFK46946.1"/>
    <property type="molecule type" value="Genomic_DNA"/>
</dbReference>
<keyword evidence="3" id="KW-0677">Repeat</keyword>
<dbReference type="CDD" id="cd04604">
    <property type="entry name" value="CBS_pair_SIS_assoc"/>
    <property type="match status" value="1"/>
</dbReference>
<evidence type="ECO:0000313" key="8">
    <source>
        <dbReference type="EMBL" id="VFK41213.1"/>
    </source>
</evidence>
<name>A0A450YZI8_9GAMM</name>
<dbReference type="InterPro" id="IPR035474">
    <property type="entry name" value="SIS_Kpsf"/>
</dbReference>
<gene>
    <name evidence="9" type="ORF">BECKSD772E_GA0070983_10848</name>
    <name evidence="8" type="ORF">BECKSD772F_GA0070984_10878</name>
</gene>
<dbReference type="InterPro" id="IPR001347">
    <property type="entry name" value="SIS_dom"/>
</dbReference>
<dbReference type="GO" id="GO:0019146">
    <property type="term" value="F:arabinose-5-phosphate isomerase activity"/>
    <property type="evidence" value="ECO:0007669"/>
    <property type="project" value="UniProtKB-EC"/>
</dbReference>
<dbReference type="InterPro" id="IPR004800">
    <property type="entry name" value="KdsD/KpsF-type"/>
</dbReference>
<accession>A0A450YZI8</accession>
<dbReference type="Gene3D" id="3.40.50.10490">
    <property type="entry name" value="Glucose-6-phosphate isomerase like protein, domain 1"/>
    <property type="match status" value="1"/>
</dbReference>
<feature type="domain" description="CBS" evidence="6">
    <location>
        <begin position="260"/>
        <end position="318"/>
    </location>
</feature>
<dbReference type="InterPro" id="IPR046342">
    <property type="entry name" value="CBS_dom_sf"/>
</dbReference>
<evidence type="ECO:0000256" key="5">
    <source>
        <dbReference type="PROSITE-ProRule" id="PRU00703"/>
    </source>
</evidence>
<dbReference type="PROSITE" id="PS51464">
    <property type="entry name" value="SIS"/>
    <property type="match status" value="1"/>
</dbReference>
<comment type="similarity">
    <text evidence="1">Belongs to the SIS family. GutQ/KpsF subfamily.</text>
</comment>
<evidence type="ECO:0000256" key="3">
    <source>
        <dbReference type="ARBA" id="ARBA00022737"/>
    </source>
</evidence>
<evidence type="ECO:0000256" key="4">
    <source>
        <dbReference type="ARBA" id="ARBA00023122"/>
    </source>
</evidence>
<dbReference type="SMART" id="SM00116">
    <property type="entry name" value="CBS"/>
    <property type="match status" value="2"/>
</dbReference>
<protein>
    <recommendedName>
        <fullName evidence="2">arabinose-5-phosphate isomerase</fullName>
        <ecNumber evidence="2">5.3.1.13</ecNumber>
    </recommendedName>
</protein>
<dbReference type="NCBIfam" id="TIGR00393">
    <property type="entry name" value="kpsF"/>
    <property type="match status" value="1"/>
</dbReference>
<dbReference type="CDD" id="cd05014">
    <property type="entry name" value="SIS_Kpsf"/>
    <property type="match status" value="1"/>
</dbReference>
<dbReference type="InterPro" id="IPR046348">
    <property type="entry name" value="SIS_dom_sf"/>
</dbReference>
<reference evidence="9" key="1">
    <citation type="submission" date="2019-02" db="EMBL/GenBank/DDBJ databases">
        <authorList>
            <person name="Gruber-Vodicka R. H."/>
            <person name="Seah K. B. B."/>
        </authorList>
    </citation>
    <scope>NUCLEOTIDE SEQUENCE</scope>
    <source>
        <strain evidence="9">BECK_S1320</strain>
        <strain evidence="8">BECK_S1321</strain>
    </source>
</reference>
<dbReference type="InterPro" id="IPR000644">
    <property type="entry name" value="CBS_dom"/>
</dbReference>
<dbReference type="FunFam" id="3.40.50.10490:FF:000011">
    <property type="entry name" value="Arabinose 5-phosphate isomerase"/>
    <property type="match status" value="1"/>
</dbReference>
<proteinExistence type="inferred from homology"/>
<keyword evidence="9" id="KW-0413">Isomerase</keyword>
<dbReference type="EC" id="5.3.1.13" evidence="2"/>
<evidence type="ECO:0000259" key="7">
    <source>
        <dbReference type="PROSITE" id="PS51464"/>
    </source>
</evidence>
<dbReference type="GO" id="GO:1901135">
    <property type="term" value="P:carbohydrate derivative metabolic process"/>
    <property type="evidence" value="ECO:0007669"/>
    <property type="project" value="InterPro"/>
</dbReference>
<evidence type="ECO:0000259" key="6">
    <source>
        <dbReference type="PROSITE" id="PS51371"/>
    </source>
</evidence>
<dbReference type="PANTHER" id="PTHR42745">
    <property type="match status" value="1"/>
</dbReference>
<dbReference type="Gene3D" id="3.10.580.10">
    <property type="entry name" value="CBS-domain"/>
    <property type="match status" value="1"/>
</dbReference>
<dbReference type="AlphaFoldDB" id="A0A450YZI8"/>
<evidence type="ECO:0000256" key="2">
    <source>
        <dbReference type="ARBA" id="ARBA00012545"/>
    </source>
</evidence>
<organism evidence="9">
    <name type="scientific">Candidatus Kentrum sp. SD</name>
    <dbReference type="NCBI Taxonomy" id="2126332"/>
    <lineage>
        <taxon>Bacteria</taxon>
        <taxon>Pseudomonadati</taxon>
        <taxon>Pseudomonadota</taxon>
        <taxon>Gammaproteobacteria</taxon>
        <taxon>Candidatus Kentrum</taxon>
    </lineage>
</organism>
<keyword evidence="4 5" id="KW-0129">CBS domain</keyword>
<evidence type="ECO:0000313" key="9">
    <source>
        <dbReference type="EMBL" id="VFK46946.1"/>
    </source>
</evidence>
<dbReference type="Pfam" id="PF01380">
    <property type="entry name" value="SIS"/>
    <property type="match status" value="1"/>
</dbReference>
<dbReference type="EMBL" id="CAADFR010000087">
    <property type="protein sequence ID" value="VFK41213.1"/>
    <property type="molecule type" value="Genomic_DNA"/>
</dbReference>
<dbReference type="PROSITE" id="PS51371">
    <property type="entry name" value="CBS"/>
    <property type="match status" value="2"/>
</dbReference>
<evidence type="ECO:0000256" key="1">
    <source>
        <dbReference type="ARBA" id="ARBA00008165"/>
    </source>
</evidence>
<dbReference type="Pfam" id="PF00571">
    <property type="entry name" value="CBS"/>
    <property type="match status" value="2"/>
</dbReference>
<dbReference type="SUPFAM" id="SSF53697">
    <property type="entry name" value="SIS domain"/>
    <property type="match status" value="1"/>
</dbReference>
<dbReference type="InterPro" id="IPR050986">
    <property type="entry name" value="GutQ/KpsF_isomerases"/>
</dbReference>
<dbReference type="GO" id="GO:0097367">
    <property type="term" value="F:carbohydrate derivative binding"/>
    <property type="evidence" value="ECO:0007669"/>
    <property type="project" value="InterPro"/>
</dbReference>